<dbReference type="SUPFAM" id="SSF103473">
    <property type="entry name" value="MFS general substrate transporter"/>
    <property type="match status" value="1"/>
</dbReference>
<proteinExistence type="predicted"/>
<evidence type="ECO:0008006" key="3">
    <source>
        <dbReference type="Google" id="ProtNLM"/>
    </source>
</evidence>
<accession>A0ABU2WEY0</accession>
<evidence type="ECO:0000313" key="2">
    <source>
        <dbReference type="Proteomes" id="UP001254608"/>
    </source>
</evidence>
<dbReference type="Proteomes" id="UP001254608">
    <property type="component" value="Unassembled WGS sequence"/>
</dbReference>
<dbReference type="Gene3D" id="1.20.1250.20">
    <property type="entry name" value="MFS general substrate transporter like domains"/>
    <property type="match status" value="1"/>
</dbReference>
<organism evidence="1 2">
    <name type="scientific">Banduia mediterranea</name>
    <dbReference type="NCBI Taxonomy" id="3075609"/>
    <lineage>
        <taxon>Bacteria</taxon>
        <taxon>Pseudomonadati</taxon>
        <taxon>Pseudomonadota</taxon>
        <taxon>Gammaproteobacteria</taxon>
        <taxon>Nevskiales</taxon>
        <taxon>Algiphilaceae</taxon>
        <taxon>Banduia</taxon>
    </lineage>
</organism>
<reference evidence="1 2" key="1">
    <citation type="submission" date="2023-09" db="EMBL/GenBank/DDBJ databases">
        <authorList>
            <person name="Rey-Velasco X."/>
        </authorList>
    </citation>
    <scope>NUCLEOTIDE SEQUENCE [LARGE SCALE GENOMIC DNA]</scope>
    <source>
        <strain evidence="1 2">W345</strain>
    </source>
</reference>
<sequence>MPTVLLLPADPRAPSTAGGEGWRSVGALLKLPRKLPLLALIFCGNGCFNSIFTWLKPILGGAGIDAPQAAWAGRAILFGGLASLAVVSIKPPPVERIRTLLVAATSCAIPLIRSGL</sequence>
<name>A0ABU2WEY0_9GAMM</name>
<dbReference type="RefSeq" id="WP_311363821.1">
    <property type="nucleotide sequence ID" value="NZ_JAVRIC010000003.1"/>
</dbReference>
<protein>
    <recommendedName>
        <fullName evidence="3">MFS transporter</fullName>
    </recommendedName>
</protein>
<keyword evidence="2" id="KW-1185">Reference proteome</keyword>
<dbReference type="EMBL" id="JAVRIC010000003">
    <property type="protein sequence ID" value="MDT0496431.1"/>
    <property type="molecule type" value="Genomic_DNA"/>
</dbReference>
<comment type="caution">
    <text evidence="1">The sequence shown here is derived from an EMBL/GenBank/DDBJ whole genome shotgun (WGS) entry which is preliminary data.</text>
</comment>
<dbReference type="InterPro" id="IPR036259">
    <property type="entry name" value="MFS_trans_sf"/>
</dbReference>
<gene>
    <name evidence="1" type="ORF">RM530_03500</name>
</gene>
<evidence type="ECO:0000313" key="1">
    <source>
        <dbReference type="EMBL" id="MDT0496431.1"/>
    </source>
</evidence>